<dbReference type="Proteomes" id="UP001526143">
    <property type="component" value="Unassembled WGS sequence"/>
</dbReference>
<reference evidence="1 2" key="1">
    <citation type="submission" date="2022-10" db="EMBL/GenBank/DDBJ databases">
        <title>Identification of biosynthetic pathway for the production of the potent trypsin inhibitor radiosumin.</title>
        <authorList>
            <person name="Fewer D.P."/>
            <person name="Delbaje E."/>
            <person name="Ouyang X."/>
            <person name="Agostino P.D."/>
            <person name="Wahlsten M."/>
            <person name="Jokela J."/>
            <person name="Permi P."/>
            <person name="Haapaniemi E."/>
            <person name="Koistinen H."/>
        </authorList>
    </citation>
    <scope>NUCLEOTIDE SEQUENCE [LARGE SCALE GENOMIC DNA]</scope>
    <source>
        <strain evidence="1 2">NIES-515</strain>
    </source>
</reference>
<keyword evidence="2" id="KW-1185">Reference proteome</keyword>
<accession>A0ABT3B6K9</accession>
<dbReference type="EMBL" id="JAOWRF010000342">
    <property type="protein sequence ID" value="MCV3216585.1"/>
    <property type="molecule type" value="Genomic_DNA"/>
</dbReference>
<sequence length="87" mass="8911">MHIGSSVALAKGGEISPSGNYNCLGLIPAFKPEWLGSDGFRKDHGTNYAYQAGAMANGIAPVDLVTSLGRKGYLGSFGAAGLPLKQA</sequence>
<protein>
    <submittedName>
        <fullName evidence="1">Uncharacterized protein</fullName>
    </submittedName>
</protein>
<organism evidence="1 2">
    <name type="scientific">Plectonema radiosum NIES-515</name>
    <dbReference type="NCBI Taxonomy" id="2986073"/>
    <lineage>
        <taxon>Bacteria</taxon>
        <taxon>Bacillati</taxon>
        <taxon>Cyanobacteriota</taxon>
        <taxon>Cyanophyceae</taxon>
        <taxon>Oscillatoriophycideae</taxon>
        <taxon>Oscillatoriales</taxon>
        <taxon>Microcoleaceae</taxon>
        <taxon>Plectonema</taxon>
    </lineage>
</organism>
<name>A0ABT3B6K9_9CYAN</name>
<comment type="caution">
    <text evidence="1">The sequence shown here is derived from an EMBL/GenBank/DDBJ whole genome shotgun (WGS) entry which is preliminary data.</text>
</comment>
<evidence type="ECO:0000313" key="1">
    <source>
        <dbReference type="EMBL" id="MCV3216585.1"/>
    </source>
</evidence>
<evidence type="ECO:0000313" key="2">
    <source>
        <dbReference type="Proteomes" id="UP001526143"/>
    </source>
</evidence>
<dbReference type="RefSeq" id="WP_263748246.1">
    <property type="nucleotide sequence ID" value="NZ_JAOWRF010000342.1"/>
</dbReference>
<gene>
    <name evidence="1" type="ORF">OGM63_24270</name>
</gene>
<proteinExistence type="predicted"/>